<comment type="caution">
    <text evidence="2">The sequence shown here is derived from an EMBL/GenBank/DDBJ whole genome shotgun (WGS) entry which is preliminary data.</text>
</comment>
<proteinExistence type="predicted"/>
<name>A0AA40T4Q3_9NOST</name>
<feature type="domain" description="DUF5615" evidence="1">
    <location>
        <begin position="1"/>
        <end position="110"/>
    </location>
</feature>
<evidence type="ECO:0000313" key="3">
    <source>
        <dbReference type="Proteomes" id="UP001165986"/>
    </source>
</evidence>
<dbReference type="EMBL" id="VJXY01000089">
    <property type="protein sequence ID" value="MBD6620884.1"/>
    <property type="molecule type" value="Genomic_DNA"/>
</dbReference>
<sequence length="117" mass="13420">MKFLVDAQLPTRLVKLLQLAGYDTIHTRDLPLQNATTDVEINTISIQQERIVVTKDSDFVDSFLISRQPYKLLLVTTGNITNTELLELFTLNLSQLSNLFEQHSLIEINRDNIIVHQ</sequence>
<keyword evidence="3" id="KW-1185">Reference proteome</keyword>
<dbReference type="InterPro" id="IPR041049">
    <property type="entry name" value="DUF5615"/>
</dbReference>
<gene>
    <name evidence="2" type="ORF">FNW02_35420</name>
</gene>
<dbReference type="CDD" id="cd18772">
    <property type="entry name" value="PIN_Mut7-C-like"/>
    <property type="match status" value="1"/>
</dbReference>
<evidence type="ECO:0000259" key="1">
    <source>
        <dbReference type="Pfam" id="PF18480"/>
    </source>
</evidence>
<dbReference type="AlphaFoldDB" id="A0AA40T4Q3"/>
<organism evidence="2 3">
    <name type="scientific">Komarekiella delphini-convector SJRDD-AB1</name>
    <dbReference type="NCBI Taxonomy" id="2593771"/>
    <lineage>
        <taxon>Bacteria</taxon>
        <taxon>Bacillati</taxon>
        <taxon>Cyanobacteriota</taxon>
        <taxon>Cyanophyceae</taxon>
        <taxon>Nostocales</taxon>
        <taxon>Nostocaceae</taxon>
        <taxon>Komarekiella</taxon>
        <taxon>Komarekiella delphini-convector</taxon>
    </lineage>
</organism>
<evidence type="ECO:0000313" key="2">
    <source>
        <dbReference type="EMBL" id="MBD6620884.1"/>
    </source>
</evidence>
<dbReference type="Proteomes" id="UP001165986">
    <property type="component" value="Unassembled WGS sequence"/>
</dbReference>
<protein>
    <recommendedName>
        <fullName evidence="1">DUF5615 domain-containing protein</fullName>
    </recommendedName>
</protein>
<reference evidence="2" key="1">
    <citation type="submission" date="2019-07" db="EMBL/GenBank/DDBJ databases">
        <title>Toxilogical consequences of a new and cryptic species of cyanobacteria (Komarekiella delphini-convector) recovered from the epidermis of a bottlenose dolphin and 1500 ft. in the air.</title>
        <authorList>
            <person name="Brown A.O."/>
            <person name="Dvorak P."/>
            <person name="Villanueva C.D."/>
            <person name="Foss A.J."/>
            <person name="Garvey A.D."/>
            <person name="Gibson Q.A."/>
            <person name="Johansen J.R."/>
            <person name="Casamatta D.A."/>
        </authorList>
    </citation>
    <scope>NUCLEOTIDE SEQUENCE</scope>
    <source>
        <strain evidence="2">SJRDD-AB1</strain>
    </source>
</reference>
<dbReference type="Pfam" id="PF18480">
    <property type="entry name" value="DUF5615"/>
    <property type="match status" value="1"/>
</dbReference>
<accession>A0AA40T4Q3</accession>
<dbReference type="RefSeq" id="WP_191762197.1">
    <property type="nucleotide sequence ID" value="NZ_VJXY01000089.1"/>
</dbReference>